<dbReference type="EMBL" id="CP001016">
    <property type="protein sequence ID" value="ACB94287.1"/>
    <property type="molecule type" value="Genomic_DNA"/>
</dbReference>
<reference evidence="2" key="1">
    <citation type="submission" date="2008-03" db="EMBL/GenBank/DDBJ databases">
        <title>Complete sequence of chromosome of Beijerinckia indica subsp. indica ATCC 9039.</title>
        <authorList>
            <consortium name="US DOE Joint Genome Institute"/>
            <person name="Copeland A."/>
            <person name="Lucas S."/>
            <person name="Lapidus A."/>
            <person name="Glavina del Rio T."/>
            <person name="Dalin E."/>
            <person name="Tice H."/>
            <person name="Bruce D."/>
            <person name="Goodwin L."/>
            <person name="Pitluck S."/>
            <person name="LaButti K."/>
            <person name="Schmutz J."/>
            <person name="Larimer F."/>
            <person name="Land M."/>
            <person name="Hauser L."/>
            <person name="Kyrpides N."/>
            <person name="Mikhailova N."/>
            <person name="Dunfield P.F."/>
            <person name="Dedysh S.N."/>
            <person name="Liesack W."/>
            <person name="Saw J.H."/>
            <person name="Alam M."/>
            <person name="Chen Y."/>
            <person name="Murrell J.C."/>
            <person name="Richardson P."/>
        </authorList>
    </citation>
    <scope>NUCLEOTIDE SEQUENCE [LARGE SCALE GENOMIC DNA]</scope>
    <source>
        <strain evidence="2">ATCC 9039 / DSM 1715 / NCIMB 8712</strain>
    </source>
</reference>
<accession>B2IFS6</accession>
<dbReference type="Proteomes" id="UP000001695">
    <property type="component" value="Chromosome"/>
</dbReference>
<organism evidence="1 2">
    <name type="scientific">Beijerinckia indica subsp. indica (strain ATCC 9039 / DSM 1715 / NCIMB 8712)</name>
    <dbReference type="NCBI Taxonomy" id="395963"/>
    <lineage>
        <taxon>Bacteria</taxon>
        <taxon>Pseudomonadati</taxon>
        <taxon>Pseudomonadota</taxon>
        <taxon>Alphaproteobacteria</taxon>
        <taxon>Hyphomicrobiales</taxon>
        <taxon>Beijerinckiaceae</taxon>
        <taxon>Beijerinckia</taxon>
    </lineage>
</organism>
<sequence length="116" mass="12695">MNGKSGKCLAFPRGCMPGKVKLYAPSHFTCCSVDGHVIEQTKEGAVVIPEAFVPVLIAHGFTFQVAMTDAGEASRRRKDINVLTRRELCAFLRSRGVKGYSKMSNAELRALALEIH</sequence>
<reference evidence="1 2" key="2">
    <citation type="journal article" date="2010" name="J. Bacteriol.">
        <title>Complete genome sequence of Beijerinckia indica subsp. indica.</title>
        <authorList>
            <person name="Tamas I."/>
            <person name="Dedysh S.N."/>
            <person name="Liesack W."/>
            <person name="Stott M.B."/>
            <person name="Alam M."/>
            <person name="Murrell J.C."/>
            <person name="Dunfield P.F."/>
        </authorList>
    </citation>
    <scope>NUCLEOTIDE SEQUENCE [LARGE SCALE GENOMIC DNA]</scope>
    <source>
        <strain evidence="2">ATCC 9039 / DSM 1715 / NCIMB 8712</strain>
    </source>
</reference>
<evidence type="ECO:0008006" key="3">
    <source>
        <dbReference type="Google" id="ProtNLM"/>
    </source>
</evidence>
<proteinExistence type="predicted"/>
<dbReference type="AlphaFoldDB" id="B2IFS6"/>
<gene>
    <name evidence="1" type="ordered locus">Bind_0637</name>
</gene>
<dbReference type="STRING" id="395963.Bind_0637"/>
<name>B2IFS6_BEII9</name>
<protein>
    <recommendedName>
        <fullName evidence="3">Rho termination factor N-terminal domain-containing protein</fullName>
    </recommendedName>
</protein>
<evidence type="ECO:0000313" key="2">
    <source>
        <dbReference type="Proteomes" id="UP000001695"/>
    </source>
</evidence>
<dbReference type="HOGENOM" id="CLU_2092005_0_0_5"/>
<keyword evidence="2" id="KW-1185">Reference proteome</keyword>
<evidence type="ECO:0000313" key="1">
    <source>
        <dbReference type="EMBL" id="ACB94287.1"/>
    </source>
</evidence>
<dbReference type="KEGG" id="bid:Bind_0637"/>